<gene>
    <name evidence="1" type="ORF">HPB49_000856</name>
</gene>
<protein>
    <submittedName>
        <fullName evidence="1">Uncharacterized protein</fullName>
    </submittedName>
</protein>
<evidence type="ECO:0000313" key="2">
    <source>
        <dbReference type="Proteomes" id="UP000821865"/>
    </source>
</evidence>
<name>A0ACB8DTA1_DERSI</name>
<proteinExistence type="predicted"/>
<reference evidence="1" key="1">
    <citation type="submission" date="2020-05" db="EMBL/GenBank/DDBJ databases">
        <title>Large-scale comparative analyses of tick genomes elucidate their genetic diversity and vector capacities.</title>
        <authorList>
            <person name="Jia N."/>
            <person name="Wang J."/>
            <person name="Shi W."/>
            <person name="Du L."/>
            <person name="Sun Y."/>
            <person name="Zhan W."/>
            <person name="Jiang J."/>
            <person name="Wang Q."/>
            <person name="Zhang B."/>
            <person name="Ji P."/>
            <person name="Sakyi L.B."/>
            <person name="Cui X."/>
            <person name="Yuan T."/>
            <person name="Jiang B."/>
            <person name="Yang W."/>
            <person name="Lam T.T.-Y."/>
            <person name="Chang Q."/>
            <person name="Ding S."/>
            <person name="Wang X."/>
            <person name="Zhu J."/>
            <person name="Ruan X."/>
            <person name="Zhao L."/>
            <person name="Wei J."/>
            <person name="Que T."/>
            <person name="Du C."/>
            <person name="Cheng J."/>
            <person name="Dai P."/>
            <person name="Han X."/>
            <person name="Huang E."/>
            <person name="Gao Y."/>
            <person name="Liu J."/>
            <person name="Shao H."/>
            <person name="Ye R."/>
            <person name="Li L."/>
            <person name="Wei W."/>
            <person name="Wang X."/>
            <person name="Wang C."/>
            <person name="Yang T."/>
            <person name="Huo Q."/>
            <person name="Li W."/>
            <person name="Guo W."/>
            <person name="Chen H."/>
            <person name="Zhou L."/>
            <person name="Ni X."/>
            <person name="Tian J."/>
            <person name="Zhou Y."/>
            <person name="Sheng Y."/>
            <person name="Liu T."/>
            <person name="Pan Y."/>
            <person name="Xia L."/>
            <person name="Li J."/>
            <person name="Zhao F."/>
            <person name="Cao W."/>
        </authorList>
    </citation>
    <scope>NUCLEOTIDE SEQUENCE</scope>
    <source>
        <strain evidence="1">Dsil-2018</strain>
    </source>
</reference>
<keyword evidence="2" id="KW-1185">Reference proteome</keyword>
<dbReference type="EMBL" id="CM023470">
    <property type="protein sequence ID" value="KAH7977354.1"/>
    <property type="molecule type" value="Genomic_DNA"/>
</dbReference>
<dbReference type="Proteomes" id="UP000821865">
    <property type="component" value="Chromosome 1"/>
</dbReference>
<sequence length="280" mass="31344">MLAHARCSLRASNSGSTSCDTRQREVRPGRGSVETSNRGLEKKQRPRSASTLLRNPGAFKAADLKPVPRLICGSVCFTDSAKMPPPAQQQQVDIVGGAGKAVIKVVHRCTDATENQNLDLSECQLMSFPDAIFHLMRNTRVLACDLSSNVLRKIPPKLPLKFTHITELNLSHNRLSSLPEELKELPELRRLDISYNDYMSMPWVIFRLPRLTYLDARKNYISDVEAPRLRSVSTLREVHLEENPLSEDACRRLENISQMVIHVTPPGSSDSDDESSGDEK</sequence>
<organism evidence="1 2">
    <name type="scientific">Dermacentor silvarum</name>
    <name type="common">Tick</name>
    <dbReference type="NCBI Taxonomy" id="543639"/>
    <lineage>
        <taxon>Eukaryota</taxon>
        <taxon>Metazoa</taxon>
        <taxon>Ecdysozoa</taxon>
        <taxon>Arthropoda</taxon>
        <taxon>Chelicerata</taxon>
        <taxon>Arachnida</taxon>
        <taxon>Acari</taxon>
        <taxon>Parasitiformes</taxon>
        <taxon>Ixodida</taxon>
        <taxon>Ixodoidea</taxon>
        <taxon>Ixodidae</taxon>
        <taxon>Rhipicephalinae</taxon>
        <taxon>Dermacentor</taxon>
    </lineage>
</organism>
<evidence type="ECO:0000313" key="1">
    <source>
        <dbReference type="EMBL" id="KAH7977354.1"/>
    </source>
</evidence>
<comment type="caution">
    <text evidence="1">The sequence shown here is derived from an EMBL/GenBank/DDBJ whole genome shotgun (WGS) entry which is preliminary data.</text>
</comment>
<accession>A0ACB8DTA1</accession>